<keyword evidence="5" id="KW-0411">Iron-sulfur</keyword>
<dbReference type="InterPro" id="IPR000581">
    <property type="entry name" value="ILV_EDD_N"/>
</dbReference>
<dbReference type="GO" id="GO:0004160">
    <property type="term" value="F:dihydroxy-acid dehydratase activity"/>
    <property type="evidence" value="ECO:0007669"/>
    <property type="project" value="TreeGrafter"/>
</dbReference>
<evidence type="ECO:0000313" key="10">
    <source>
        <dbReference type="EMBL" id="TJZ97860.1"/>
    </source>
</evidence>
<dbReference type="Gene3D" id="3.50.30.80">
    <property type="entry name" value="IlvD/EDD C-terminal domain-like"/>
    <property type="match status" value="1"/>
</dbReference>
<dbReference type="FunFam" id="3.50.30.80:FF:000001">
    <property type="entry name" value="Dihydroxy-acid dehydratase"/>
    <property type="match status" value="1"/>
</dbReference>
<organism evidence="10 11">
    <name type="scientific">Actinacidiphila oryziradicis</name>
    <dbReference type="NCBI Taxonomy" id="2571141"/>
    <lineage>
        <taxon>Bacteria</taxon>
        <taxon>Bacillati</taxon>
        <taxon>Actinomycetota</taxon>
        <taxon>Actinomycetes</taxon>
        <taxon>Kitasatosporales</taxon>
        <taxon>Streptomycetaceae</taxon>
        <taxon>Actinacidiphila</taxon>
    </lineage>
</organism>
<dbReference type="PANTHER" id="PTHR21000">
    <property type="entry name" value="DIHYDROXY-ACID DEHYDRATASE DAD"/>
    <property type="match status" value="1"/>
</dbReference>
<keyword evidence="4" id="KW-0408">Iron</keyword>
<dbReference type="GO" id="GO:0051537">
    <property type="term" value="F:2 iron, 2 sulfur cluster binding"/>
    <property type="evidence" value="ECO:0007669"/>
    <property type="project" value="UniProtKB-KW"/>
</dbReference>
<dbReference type="PROSITE" id="PS00887">
    <property type="entry name" value="ILVD_EDD_2"/>
    <property type="match status" value="1"/>
</dbReference>
<proteinExistence type="inferred from homology"/>
<comment type="similarity">
    <text evidence="1">Belongs to the IlvD/Edd family.</text>
</comment>
<dbReference type="Proteomes" id="UP000305778">
    <property type="component" value="Unassembled WGS sequence"/>
</dbReference>
<dbReference type="InterPro" id="IPR020558">
    <property type="entry name" value="DiOHA_6PGluconate_deHydtase_CS"/>
</dbReference>
<dbReference type="AlphaFoldDB" id="A0A4U0RSV3"/>
<name>A0A4U0RSV3_9ACTN</name>
<evidence type="ECO:0000256" key="6">
    <source>
        <dbReference type="ARBA" id="ARBA00023239"/>
    </source>
</evidence>
<dbReference type="InterPro" id="IPR050165">
    <property type="entry name" value="DHAD_IlvD/Edd"/>
</dbReference>
<sequence length="601" mass="64229">MSTSGRVSRRITVNEAEEWKPGQDTQMVATARLLGQDPDKIHCPAWGLIGNLGDSICYAGVPAKIEKIQAELRRRVVDDDLQVRVIAPNYAGGISDGQRNGTPQMRYSLIGRESTNDGVCLHLEGSDIRGVIAVVACDKPPVGTLAAILERNVPAVIMSDGSIRPGIDSRTGEPIDIISCYQAAAQPAAERRRMALEASPGHGSCGGMFTYNTMQSFIATCGMEPLHMVSPASEDPRRIKEFPGELLDVLQLLTERDIRPRDIVTPAALRNATLVAIAMGGSTNVVLHAPELARAAGIDYWRGVITQEEFNRMARELPVLVNAWPFGRYSMVDIDAKGGLPVIVNELLAAGVLDGTCMTCTGETLAEQVARLSPVAPDGDVIHPISAPFKPTGGLRLLRGNLAPDGGAVIKLAGVEGGMEDGRFVGRARVFDGEESLLEALTTAPEEFQDRDIAVIRYEGPRGAPGMPEMLDPTSRITALCRQRAITIALMTDARFSGGSVGLVIGHVSPEAAQGGPIALIEDGDTIVVDVNRDTLDCTELDDAVTEAERRARWQVETDRNAGTHPQVRPVSARLLRRMRANALPPLQGGGVSDGLATATD</sequence>
<dbReference type="OrthoDB" id="4744252at2"/>
<dbReference type="PANTHER" id="PTHR21000:SF5">
    <property type="entry name" value="DIHYDROXY-ACID DEHYDRATASE, MITOCHONDRIAL"/>
    <property type="match status" value="1"/>
</dbReference>
<dbReference type="InterPro" id="IPR037237">
    <property type="entry name" value="IlvD/EDD_N"/>
</dbReference>
<dbReference type="InterPro" id="IPR042096">
    <property type="entry name" value="Dihydro-acid_dehy_C"/>
</dbReference>
<keyword evidence="11" id="KW-1185">Reference proteome</keyword>
<dbReference type="Pfam" id="PF00920">
    <property type="entry name" value="ILVD_EDD_N"/>
    <property type="match status" value="1"/>
</dbReference>
<dbReference type="SUPFAM" id="SSF143975">
    <property type="entry name" value="IlvD/EDD N-terminal domain-like"/>
    <property type="match status" value="1"/>
</dbReference>
<evidence type="ECO:0000259" key="8">
    <source>
        <dbReference type="Pfam" id="PF00920"/>
    </source>
</evidence>
<evidence type="ECO:0000256" key="4">
    <source>
        <dbReference type="ARBA" id="ARBA00023004"/>
    </source>
</evidence>
<evidence type="ECO:0000313" key="11">
    <source>
        <dbReference type="Proteomes" id="UP000305778"/>
    </source>
</evidence>
<keyword evidence="2" id="KW-0001">2Fe-2S</keyword>
<keyword evidence="3" id="KW-0479">Metal-binding</keyword>
<gene>
    <name evidence="10" type="ORF">FCI23_49130</name>
</gene>
<keyword evidence="6" id="KW-0456">Lyase</keyword>
<feature type="domain" description="Dihydroxy-acid/6-phosphogluconate dehydratase C-terminal" evidence="9">
    <location>
        <begin position="380"/>
        <end position="557"/>
    </location>
</feature>
<evidence type="ECO:0000259" key="9">
    <source>
        <dbReference type="Pfam" id="PF24877"/>
    </source>
</evidence>
<dbReference type="GO" id="GO:0046872">
    <property type="term" value="F:metal ion binding"/>
    <property type="evidence" value="ECO:0007669"/>
    <property type="project" value="UniProtKB-KW"/>
</dbReference>
<reference evidence="10 11" key="1">
    <citation type="submission" date="2019-04" db="EMBL/GenBank/DDBJ databases">
        <title>Streptomyces oryziradicis sp. nov., a novel actinomycete isolated from rhizosphere soil of rice (Oryza sativa L.).</title>
        <authorList>
            <person name="Li C."/>
        </authorList>
    </citation>
    <scope>NUCLEOTIDE SEQUENCE [LARGE SCALE GENOMIC DNA]</scope>
    <source>
        <strain evidence="10 11">NEAU-C40</strain>
    </source>
</reference>
<protein>
    <submittedName>
        <fullName evidence="10">Dihydroxy-acid dehydratase</fullName>
    </submittedName>
</protein>
<evidence type="ECO:0000256" key="7">
    <source>
        <dbReference type="ARBA" id="ARBA00023304"/>
    </source>
</evidence>
<evidence type="ECO:0000256" key="2">
    <source>
        <dbReference type="ARBA" id="ARBA00022714"/>
    </source>
</evidence>
<evidence type="ECO:0000256" key="5">
    <source>
        <dbReference type="ARBA" id="ARBA00023014"/>
    </source>
</evidence>
<evidence type="ECO:0000256" key="1">
    <source>
        <dbReference type="ARBA" id="ARBA00006486"/>
    </source>
</evidence>
<dbReference type="InterPro" id="IPR056740">
    <property type="entry name" value="ILV_EDD_C"/>
</dbReference>
<accession>A0A4U0RSV3</accession>
<dbReference type="EMBL" id="SUMC01000138">
    <property type="protein sequence ID" value="TJZ97860.1"/>
    <property type="molecule type" value="Genomic_DNA"/>
</dbReference>
<evidence type="ECO:0000256" key="3">
    <source>
        <dbReference type="ARBA" id="ARBA00022723"/>
    </source>
</evidence>
<dbReference type="SUPFAM" id="SSF52016">
    <property type="entry name" value="LeuD/IlvD-like"/>
    <property type="match status" value="1"/>
</dbReference>
<comment type="caution">
    <text evidence="10">The sequence shown here is derived from an EMBL/GenBank/DDBJ whole genome shotgun (WGS) entry which is preliminary data.</text>
</comment>
<keyword evidence="7" id="KW-0100">Branched-chain amino acid biosynthesis</keyword>
<dbReference type="Pfam" id="PF24877">
    <property type="entry name" value="ILV_EDD_C"/>
    <property type="match status" value="1"/>
</dbReference>
<keyword evidence="7" id="KW-0028">Amino-acid biosynthesis</keyword>
<feature type="domain" description="Dihydroxy-acid/6-phosphogluconate dehydratase N-terminal" evidence="8">
    <location>
        <begin position="91"/>
        <end position="367"/>
    </location>
</feature>
<dbReference type="GO" id="GO:0009082">
    <property type="term" value="P:branched-chain amino acid biosynthetic process"/>
    <property type="evidence" value="ECO:0007669"/>
    <property type="project" value="UniProtKB-KW"/>
</dbReference>